<keyword evidence="1" id="KW-0812">Transmembrane</keyword>
<protein>
    <submittedName>
        <fullName evidence="2">Uncharacterized protein</fullName>
    </submittedName>
</protein>
<organism evidence="2 3">
    <name type="scientific">Methylobacterium radiotolerans</name>
    <dbReference type="NCBI Taxonomy" id="31998"/>
    <lineage>
        <taxon>Bacteria</taxon>
        <taxon>Pseudomonadati</taxon>
        <taxon>Pseudomonadota</taxon>
        <taxon>Alphaproteobacteria</taxon>
        <taxon>Hyphomicrobiales</taxon>
        <taxon>Methylobacteriaceae</taxon>
        <taxon>Methylobacterium</taxon>
    </lineage>
</organism>
<dbReference type="Proteomes" id="UP001549119">
    <property type="component" value="Unassembled WGS sequence"/>
</dbReference>
<comment type="caution">
    <text evidence="2">The sequence shown here is derived from an EMBL/GenBank/DDBJ whole genome shotgun (WGS) entry which is preliminary data.</text>
</comment>
<keyword evidence="1" id="KW-0472">Membrane</keyword>
<keyword evidence="1" id="KW-1133">Transmembrane helix</keyword>
<accession>A0ABV2NHK4</accession>
<evidence type="ECO:0000313" key="3">
    <source>
        <dbReference type="Proteomes" id="UP001549119"/>
    </source>
</evidence>
<dbReference type="RefSeq" id="WP_024828931.1">
    <property type="nucleotide sequence ID" value="NZ_JAPTHG010000066.1"/>
</dbReference>
<reference evidence="2 3" key="1">
    <citation type="submission" date="2024-06" db="EMBL/GenBank/DDBJ databases">
        <title>Genomics of switchgrass bacterial isolates.</title>
        <authorList>
            <person name="Shade A."/>
        </authorList>
    </citation>
    <scope>NUCLEOTIDE SEQUENCE [LARGE SCALE GENOMIC DNA]</scope>
    <source>
        <strain evidence="2 3">PvP084</strain>
    </source>
</reference>
<evidence type="ECO:0000256" key="1">
    <source>
        <dbReference type="SAM" id="Phobius"/>
    </source>
</evidence>
<name>A0ABV2NHK4_9HYPH</name>
<gene>
    <name evidence="2" type="ORF">ABIC20_003299</name>
</gene>
<feature type="transmembrane region" description="Helical" evidence="1">
    <location>
        <begin position="22"/>
        <end position="51"/>
    </location>
</feature>
<keyword evidence="3" id="KW-1185">Reference proteome</keyword>
<feature type="transmembrane region" description="Helical" evidence="1">
    <location>
        <begin position="63"/>
        <end position="87"/>
    </location>
</feature>
<evidence type="ECO:0000313" key="2">
    <source>
        <dbReference type="EMBL" id="MET3865990.1"/>
    </source>
</evidence>
<proteinExistence type="predicted"/>
<sequence length="88" mass="9501">MPQVILARGQLSEWLPRSSPGLLIFALGALLWVSIVLCMLPITVLAFPAGWMFRNKPQLHAKAVMILVCIGAANVVIAPASALYILYA</sequence>
<dbReference type="EMBL" id="JBEPNW010000002">
    <property type="protein sequence ID" value="MET3865990.1"/>
    <property type="molecule type" value="Genomic_DNA"/>
</dbReference>